<name>A0A2K3JRD3_TRIPR</name>
<accession>A0A2K3JRD3</accession>
<dbReference type="EMBL" id="ASHM01074900">
    <property type="protein sequence ID" value="PNX56609.1"/>
    <property type="molecule type" value="Genomic_DNA"/>
</dbReference>
<protein>
    <submittedName>
        <fullName evidence="2">Uncharacterized protein</fullName>
    </submittedName>
</protein>
<reference evidence="2 3" key="2">
    <citation type="journal article" date="2017" name="Front. Plant Sci.">
        <title>Gene Classification and Mining of Molecular Markers Useful in Red Clover (Trifolium pratense) Breeding.</title>
        <authorList>
            <person name="Istvanek J."/>
            <person name="Dluhosova J."/>
            <person name="Dluhos P."/>
            <person name="Patkova L."/>
            <person name="Nedelnik J."/>
            <person name="Repkova J."/>
        </authorList>
    </citation>
    <scope>NUCLEOTIDE SEQUENCE [LARGE SCALE GENOMIC DNA]</scope>
    <source>
        <strain evidence="3">cv. Tatra</strain>
        <tissue evidence="2">Young leaves</tissue>
    </source>
</reference>
<evidence type="ECO:0000256" key="1">
    <source>
        <dbReference type="SAM" id="MobiDB-lite"/>
    </source>
</evidence>
<organism evidence="2 3">
    <name type="scientific">Trifolium pratense</name>
    <name type="common">Red clover</name>
    <dbReference type="NCBI Taxonomy" id="57577"/>
    <lineage>
        <taxon>Eukaryota</taxon>
        <taxon>Viridiplantae</taxon>
        <taxon>Streptophyta</taxon>
        <taxon>Embryophyta</taxon>
        <taxon>Tracheophyta</taxon>
        <taxon>Spermatophyta</taxon>
        <taxon>Magnoliopsida</taxon>
        <taxon>eudicotyledons</taxon>
        <taxon>Gunneridae</taxon>
        <taxon>Pentapetalae</taxon>
        <taxon>rosids</taxon>
        <taxon>fabids</taxon>
        <taxon>Fabales</taxon>
        <taxon>Fabaceae</taxon>
        <taxon>Papilionoideae</taxon>
        <taxon>50 kb inversion clade</taxon>
        <taxon>NPAAA clade</taxon>
        <taxon>Hologalegina</taxon>
        <taxon>IRL clade</taxon>
        <taxon>Trifolieae</taxon>
        <taxon>Trifolium</taxon>
    </lineage>
</organism>
<feature type="region of interest" description="Disordered" evidence="1">
    <location>
        <begin position="30"/>
        <end position="71"/>
    </location>
</feature>
<comment type="caution">
    <text evidence="2">The sequence shown here is derived from an EMBL/GenBank/DDBJ whole genome shotgun (WGS) entry which is preliminary data.</text>
</comment>
<dbReference type="AlphaFoldDB" id="A0A2K3JRD3"/>
<dbReference type="Proteomes" id="UP000236291">
    <property type="component" value="Unassembled WGS sequence"/>
</dbReference>
<evidence type="ECO:0000313" key="2">
    <source>
        <dbReference type="EMBL" id="PNX56609.1"/>
    </source>
</evidence>
<evidence type="ECO:0000313" key="3">
    <source>
        <dbReference type="Proteomes" id="UP000236291"/>
    </source>
</evidence>
<sequence length="71" mass="7812">MDPLESGLFTLKSSCIESNQLSVAYGRQGTTVENRSGPRRSCSKSAVEAWGQKEMESTPNKRQEGDTDSEE</sequence>
<reference evidence="2 3" key="1">
    <citation type="journal article" date="2014" name="Am. J. Bot.">
        <title>Genome assembly and annotation for red clover (Trifolium pratense; Fabaceae).</title>
        <authorList>
            <person name="Istvanek J."/>
            <person name="Jaros M."/>
            <person name="Krenek A."/>
            <person name="Repkova J."/>
        </authorList>
    </citation>
    <scope>NUCLEOTIDE SEQUENCE [LARGE SCALE GENOMIC DNA]</scope>
    <source>
        <strain evidence="3">cv. Tatra</strain>
        <tissue evidence="2">Young leaves</tissue>
    </source>
</reference>
<proteinExistence type="predicted"/>
<feature type="compositionally biased region" description="Basic and acidic residues" evidence="1">
    <location>
        <begin position="51"/>
        <end position="65"/>
    </location>
</feature>
<gene>
    <name evidence="2" type="ORF">L195_g049968</name>
</gene>